<dbReference type="Proteomes" id="UP001151699">
    <property type="component" value="Chromosome A"/>
</dbReference>
<name>A0A9Q0NF18_9DIPT</name>
<keyword evidence="14" id="KW-0539">Nucleus</keyword>
<dbReference type="Pfam" id="PF04108">
    <property type="entry name" value="ATG17_like"/>
    <property type="match status" value="1"/>
</dbReference>
<evidence type="ECO:0000256" key="6">
    <source>
        <dbReference type="ARBA" id="ARBA00022490"/>
    </source>
</evidence>
<comment type="function">
    <text evidence="16">Involved in autophagy. Regulates early events but also late events of autophagosome formation through direct interaction with Atg16L1. Required for the formation of the autophagosome-like double-membrane structure that surrounds the Salmonella-containing vacuole (SCV) during S.typhimurium infection and subsequent xenophagy. Involved in repair of DNA damage caused by ionizing radiation, which subsequently improves cell survival by decreasing apoptosis. Inhibits PTK2/FAK1 and PTK2B/PYK2 kinase activity, affecting their downstream signaling pathways. Plays a role as a modulator of TGF-beta-signaling by restricting substrate specificity of RNF111. Functions as a DNA-binding transcription factor. Is a potent regulator of the RB1 pathway through induction of RB1 expression. Plays a crucial role in muscular differentiation. Plays an indispensable role in fetal hematopoiesis and in the regulation of neuronal homeostasis.</text>
</comment>
<gene>
    <name evidence="23" type="primary">Rb1cc1</name>
    <name evidence="23" type="ORF">Bhyg_03685</name>
</gene>
<dbReference type="GO" id="GO:0034517">
    <property type="term" value="P:ribophagy"/>
    <property type="evidence" value="ECO:0007669"/>
    <property type="project" value="TreeGrafter"/>
</dbReference>
<keyword evidence="24" id="KW-1185">Reference proteome</keyword>
<dbReference type="GO" id="GO:0005634">
    <property type="term" value="C:nucleus"/>
    <property type="evidence" value="ECO:0007669"/>
    <property type="project" value="UniProtKB-SubCell"/>
</dbReference>
<feature type="domain" description="Autophagy-related protein 11 C-terminal" evidence="22">
    <location>
        <begin position="1166"/>
        <end position="1260"/>
    </location>
</feature>
<keyword evidence="10" id="KW-0805">Transcription regulation</keyword>
<dbReference type="GO" id="GO:0034727">
    <property type="term" value="P:piecemeal microautophagy of the nucleus"/>
    <property type="evidence" value="ECO:0007669"/>
    <property type="project" value="TreeGrafter"/>
</dbReference>
<dbReference type="FunFam" id="3.10.20.90:FF:000049">
    <property type="entry name" value="RB1-inducible coiled-coil protein 1 isoform X1"/>
    <property type="match status" value="1"/>
</dbReference>
<organism evidence="23 24">
    <name type="scientific">Pseudolycoriella hygida</name>
    <dbReference type="NCBI Taxonomy" id="35572"/>
    <lineage>
        <taxon>Eukaryota</taxon>
        <taxon>Metazoa</taxon>
        <taxon>Ecdysozoa</taxon>
        <taxon>Arthropoda</taxon>
        <taxon>Hexapoda</taxon>
        <taxon>Insecta</taxon>
        <taxon>Pterygota</taxon>
        <taxon>Neoptera</taxon>
        <taxon>Endopterygota</taxon>
        <taxon>Diptera</taxon>
        <taxon>Nematocera</taxon>
        <taxon>Sciaroidea</taxon>
        <taxon>Sciaridae</taxon>
        <taxon>Pseudolycoriella</taxon>
    </lineage>
</organism>
<evidence type="ECO:0000256" key="16">
    <source>
        <dbReference type="ARBA" id="ARBA00053494"/>
    </source>
</evidence>
<evidence type="ECO:0000256" key="14">
    <source>
        <dbReference type="ARBA" id="ARBA00023242"/>
    </source>
</evidence>
<dbReference type="GO" id="GO:1990316">
    <property type="term" value="C:Atg1/ULK1 kinase complex"/>
    <property type="evidence" value="ECO:0007669"/>
    <property type="project" value="TreeGrafter"/>
</dbReference>
<dbReference type="GO" id="GO:0005829">
    <property type="term" value="C:cytosol"/>
    <property type="evidence" value="ECO:0007669"/>
    <property type="project" value="UniProtKB-SubCell"/>
</dbReference>
<reference evidence="23" key="1">
    <citation type="submission" date="2022-07" db="EMBL/GenBank/DDBJ databases">
        <authorList>
            <person name="Trinca V."/>
            <person name="Uliana J.V.C."/>
            <person name="Torres T.T."/>
            <person name="Ward R.J."/>
            <person name="Monesi N."/>
        </authorList>
    </citation>
    <scope>NUCLEOTIDE SEQUENCE</scope>
    <source>
        <strain evidence="23">HSMRA1968</strain>
        <tissue evidence="23">Whole embryos</tissue>
    </source>
</reference>
<keyword evidence="9" id="KW-0072">Autophagy</keyword>
<comment type="subcellular location">
    <subcellularLocation>
        <location evidence="4">Cytoplasm</location>
        <location evidence="4">Cytosol</location>
    </subcellularLocation>
    <subcellularLocation>
        <location evidence="3">Lysosome</location>
    </subcellularLocation>
    <subcellularLocation>
        <location evidence="1">Nucleus</location>
    </subcellularLocation>
    <subcellularLocation>
        <location evidence="2">Preautophagosomal structure</location>
    </subcellularLocation>
</comment>
<dbReference type="GO" id="GO:0008285">
    <property type="term" value="P:negative regulation of cell population proliferation"/>
    <property type="evidence" value="ECO:0007669"/>
    <property type="project" value="UniProtKB-ARBA"/>
</dbReference>
<evidence type="ECO:0000313" key="24">
    <source>
        <dbReference type="Proteomes" id="UP001151699"/>
    </source>
</evidence>
<evidence type="ECO:0000256" key="15">
    <source>
        <dbReference type="ARBA" id="ARBA00023306"/>
    </source>
</evidence>
<evidence type="ECO:0000313" key="23">
    <source>
        <dbReference type="EMBL" id="KAJ6648456.1"/>
    </source>
</evidence>
<dbReference type="GO" id="GO:0005764">
    <property type="term" value="C:lysosome"/>
    <property type="evidence" value="ECO:0007669"/>
    <property type="project" value="UniProtKB-SubCell"/>
</dbReference>
<evidence type="ECO:0000256" key="13">
    <source>
        <dbReference type="ARBA" id="ARBA00023228"/>
    </source>
</evidence>
<feature type="region of interest" description="Disordered" evidence="20">
    <location>
        <begin position="223"/>
        <end position="249"/>
    </location>
</feature>
<dbReference type="GO" id="GO:0061709">
    <property type="term" value="P:reticulophagy"/>
    <property type="evidence" value="ECO:0007669"/>
    <property type="project" value="TreeGrafter"/>
</dbReference>
<keyword evidence="11 19" id="KW-0175">Coiled coil</keyword>
<dbReference type="PANTHER" id="PTHR13222">
    <property type="entry name" value="RB1-INDUCIBLE COILED-COIL"/>
    <property type="match status" value="1"/>
</dbReference>
<evidence type="ECO:0000256" key="1">
    <source>
        <dbReference type="ARBA" id="ARBA00004123"/>
    </source>
</evidence>
<evidence type="ECO:0000256" key="2">
    <source>
        <dbReference type="ARBA" id="ARBA00004329"/>
    </source>
</evidence>
<evidence type="ECO:0000256" key="10">
    <source>
        <dbReference type="ARBA" id="ARBA00023015"/>
    </source>
</evidence>
<evidence type="ECO:0000256" key="5">
    <source>
        <dbReference type="ARBA" id="ARBA00022448"/>
    </source>
</evidence>
<dbReference type="OrthoDB" id="447953at2759"/>
<evidence type="ECO:0000256" key="4">
    <source>
        <dbReference type="ARBA" id="ARBA00004514"/>
    </source>
</evidence>
<dbReference type="GO" id="GO:0015031">
    <property type="term" value="P:protein transport"/>
    <property type="evidence" value="ECO:0007669"/>
    <property type="project" value="UniProtKB-KW"/>
</dbReference>
<dbReference type="CDD" id="cd17060">
    <property type="entry name" value="Ubl_RB1CC1"/>
    <property type="match status" value="1"/>
</dbReference>
<evidence type="ECO:0000259" key="22">
    <source>
        <dbReference type="Pfam" id="PF10377"/>
    </source>
</evidence>
<evidence type="ECO:0000259" key="21">
    <source>
        <dbReference type="Pfam" id="PF04108"/>
    </source>
</evidence>
<evidence type="ECO:0000256" key="9">
    <source>
        <dbReference type="ARBA" id="ARBA00023006"/>
    </source>
</evidence>
<dbReference type="PANTHER" id="PTHR13222:SF1">
    <property type="entry name" value="RB1-INDUCIBLE COILED-COIL PROTEIN 1"/>
    <property type="match status" value="1"/>
</dbReference>
<dbReference type="GO" id="GO:0060090">
    <property type="term" value="F:molecular adaptor activity"/>
    <property type="evidence" value="ECO:0007669"/>
    <property type="project" value="TreeGrafter"/>
</dbReference>
<keyword evidence="15" id="KW-0131">Cell cycle</keyword>
<keyword evidence="5" id="KW-0813">Transport</keyword>
<feature type="region of interest" description="Disordered" evidence="20">
    <location>
        <begin position="673"/>
        <end position="711"/>
    </location>
</feature>
<evidence type="ECO:0000256" key="11">
    <source>
        <dbReference type="ARBA" id="ARBA00023054"/>
    </source>
</evidence>
<dbReference type="Gene3D" id="3.10.20.90">
    <property type="entry name" value="Phosphatidylinositol 3-kinase Catalytic Subunit, Chain A, domain 1"/>
    <property type="match status" value="1"/>
</dbReference>
<keyword evidence="13" id="KW-0458">Lysosome</keyword>
<keyword evidence="8" id="KW-0653">Protein transport</keyword>
<dbReference type="Pfam" id="PF10377">
    <property type="entry name" value="ATG11"/>
    <property type="match status" value="1"/>
</dbReference>
<evidence type="ECO:0000256" key="7">
    <source>
        <dbReference type="ARBA" id="ARBA00022553"/>
    </source>
</evidence>
<dbReference type="GO" id="GO:0019901">
    <property type="term" value="F:protein kinase binding"/>
    <property type="evidence" value="ECO:0007669"/>
    <property type="project" value="UniProtKB-ARBA"/>
</dbReference>
<dbReference type="GO" id="GO:0061723">
    <property type="term" value="P:glycophagy"/>
    <property type="evidence" value="ECO:0007669"/>
    <property type="project" value="TreeGrafter"/>
</dbReference>
<evidence type="ECO:0000256" key="3">
    <source>
        <dbReference type="ARBA" id="ARBA00004371"/>
    </source>
</evidence>
<accession>A0A9Q0NF18</accession>
<dbReference type="GO" id="GO:0034045">
    <property type="term" value="C:phagophore assembly site membrane"/>
    <property type="evidence" value="ECO:0007669"/>
    <property type="project" value="TreeGrafter"/>
</dbReference>
<evidence type="ECO:0000256" key="12">
    <source>
        <dbReference type="ARBA" id="ARBA00023163"/>
    </source>
</evidence>
<comment type="caution">
    <text evidence="23">The sequence shown here is derived from an EMBL/GenBank/DDBJ whole genome shotgun (WGS) entry which is preliminary data.</text>
</comment>
<evidence type="ECO:0000256" key="8">
    <source>
        <dbReference type="ARBA" id="ARBA00022927"/>
    </source>
</evidence>
<keyword evidence="6" id="KW-0963">Cytoplasm</keyword>
<sequence>MLYIFHVDTGHMMKFDMSYALESVENLKKAIERVNGLSVKNQVLLISGGEILQDGCKVCSYSSGTDTNPIYVFSTAFSDVKPLAPSIEVEDFKEKVARSLRLPANYTTVNTRCQLAQKMYEHACNEYKICEKLVFEQHLQQQGWAAVMANMEDVTDEFRQRFEDFSRSFDQHLLRQTDYNDFLESFSEDLSKLSRLPILPGLMFDAQRGFHGFDDILSENESFSISGSDGKRSRTNSVRQDTEEEPPYNDVEISEQQKVRGLTLLNWMTKKENEATLLSVAESCRKGLKLFQGDEISLLKSGIDRIIAAAIQEDMKEIKGLKSRLEGLDRLMFDAKKILQDQNELATAFQQNQTRASDLGDASILPDLCESHSSQLSVMLKNHLEICDIRRRVSTAKDELGINLVQRLKFIVQIENRMSDLDNQLLFYHRCLRRVQRHLIIVEQIHYAPTMFINAVSEVVRRRQFSTHFLLWASNLSSRLASIYADENMKRQDFNSSFEGHFLSTLFSGMEDFSPSSFATEMPAEFDIELPNLTQNDVDVLSTCLPEVASNVTSPDISAVIQFFMQASGNSIQTGTDKNTLEKTQVKDFLSNVKDGCDSETDTEEFEQLGALEKRQASTSTTDVMQLPETSTMSTSTSTVCMKNVETITEVRTHISHIENSHVKRPLSYYSIHSSSMNKTNPPKKPPRLSNKPTSTSQKPMPDSLPSIPEIHSPETIEKKCIPQSSDTSSSDDISFTTGHHNNCQYTMTSNIYPQKRDLCDGEFIHSEFYIDESLPSSLGSDPQDDLRLLKYDSSSDDLRQCDGENKNSNLCIEQLNYHCDDANGAVIHLLQENLGSTRLEVERLRGLLHSMHNLCQNSVSLLREQLANMKRDSASGKQSLEQQFEKIAETWDKMKDETQNREREAINRLTVDHELELNDIKKYLNTKIEEINTLTIAKDRLEELNQRLIAEQQKDKELSQKVMDEMNNYVVKLEARTNVEKEKAVNDIRDKLVREHKTEIESLRCRFKLMANMDRSPSDTSLEKIDRNDAIDIHGSTPKYPFGTVSPRSPTSSQDMFKKILDEKERQLDALRERLNTVTRENEIMKKTILSLAESDEASRQISKLGSQIEALQMDKRQLELELSVERTKREMEASVTLDRSSLATSNRELVSPSSSSFRTKSNCPRHFICIDSCTRGDHVLIVWNGSHRQFTIVQEAPVLYFLHAESHEALNLVIPLENEPALSHTIGIVTDKEYCHAKKNENRYKVSVGTKFYRVKVRPRSPAKCEGKCCPKRERHEAEKSLQQSAPPPAVPQNLIDSFAQTDAIENKNLANRDMVDSGLSIHTRSYKERNISITEEDERSNYVSATVEEENQCTNHQNEDQKAPNVPICIVSSEDSGDKLLNETTET</sequence>
<keyword evidence="12" id="KW-0804">Transcription</keyword>
<evidence type="ECO:0000256" key="19">
    <source>
        <dbReference type="SAM" id="Coils"/>
    </source>
</evidence>
<dbReference type="GO" id="GO:0000422">
    <property type="term" value="P:autophagy of mitochondrion"/>
    <property type="evidence" value="ECO:0007669"/>
    <property type="project" value="TreeGrafter"/>
</dbReference>
<feature type="coiled-coil region" evidence="19">
    <location>
        <begin position="925"/>
        <end position="962"/>
    </location>
</feature>
<proteinExistence type="predicted"/>
<dbReference type="EMBL" id="WJQU01000001">
    <property type="protein sequence ID" value="KAJ6648456.1"/>
    <property type="molecule type" value="Genomic_DNA"/>
</dbReference>
<evidence type="ECO:0000256" key="20">
    <source>
        <dbReference type="SAM" id="MobiDB-lite"/>
    </source>
</evidence>
<dbReference type="InterPro" id="IPR040040">
    <property type="entry name" value="ATG11"/>
</dbReference>
<dbReference type="InterPro" id="IPR019460">
    <property type="entry name" value="Atg11_C"/>
</dbReference>
<dbReference type="GO" id="GO:0000045">
    <property type="term" value="P:autophagosome assembly"/>
    <property type="evidence" value="ECO:0007669"/>
    <property type="project" value="InterPro"/>
</dbReference>
<dbReference type="InterPro" id="IPR045326">
    <property type="entry name" value="ATG17-like_dom"/>
</dbReference>
<evidence type="ECO:0000256" key="17">
    <source>
        <dbReference type="ARBA" id="ARBA00069790"/>
    </source>
</evidence>
<feature type="domain" description="Autophagy protein ATG17-like" evidence="21">
    <location>
        <begin position="109"/>
        <end position="503"/>
    </location>
</feature>
<evidence type="ECO:0000256" key="18">
    <source>
        <dbReference type="ARBA" id="ARBA00080154"/>
    </source>
</evidence>
<dbReference type="GO" id="GO:0031090">
    <property type="term" value="C:organelle membrane"/>
    <property type="evidence" value="ECO:0007669"/>
    <property type="project" value="UniProtKB-ARBA"/>
</dbReference>
<protein>
    <recommendedName>
        <fullName evidence="17">RB1-inducible coiled-coil protein 1</fullName>
    </recommendedName>
    <alternativeName>
        <fullName evidence="18">FAK family kinase-interacting protein of 200 kDa</fullName>
    </alternativeName>
</protein>
<keyword evidence="7" id="KW-0597">Phosphoprotein</keyword>
<feature type="coiled-coil region" evidence="19">
    <location>
        <begin position="1055"/>
        <end position="1130"/>
    </location>
</feature>